<evidence type="ECO:0000313" key="4">
    <source>
        <dbReference type="Proteomes" id="UP000281553"/>
    </source>
</evidence>
<reference evidence="3 4" key="1">
    <citation type="submission" date="2018-11" db="EMBL/GenBank/DDBJ databases">
        <authorList>
            <consortium name="Pathogen Informatics"/>
        </authorList>
    </citation>
    <scope>NUCLEOTIDE SEQUENCE [LARGE SCALE GENOMIC DNA]</scope>
</reference>
<sequence length="103" mass="12108">MFCEQEAKGEIDYHGFYRASYPEPSFKRSLRFTWKNREKSISTLLFGASVDFEIGLYTSIYLISKREFVNMRSWPDVQVSLGRDNIRVQCHDFRGQIGSCYAM</sequence>
<dbReference type="InterPro" id="IPR018998">
    <property type="entry name" value="EndoU_C"/>
</dbReference>
<dbReference type="Proteomes" id="UP000281553">
    <property type="component" value="Unassembled WGS sequence"/>
</dbReference>
<name>A0A3P7NS45_DIBLA</name>
<evidence type="ECO:0000313" key="3">
    <source>
        <dbReference type="EMBL" id="VDN43740.1"/>
    </source>
</evidence>
<evidence type="ECO:0000256" key="1">
    <source>
        <dbReference type="ARBA" id="ARBA00022801"/>
    </source>
</evidence>
<dbReference type="InterPro" id="IPR037227">
    <property type="entry name" value="EndoU-like"/>
</dbReference>
<dbReference type="GO" id="GO:0004521">
    <property type="term" value="F:RNA endonuclease activity"/>
    <property type="evidence" value="ECO:0007669"/>
    <property type="project" value="InterPro"/>
</dbReference>
<proteinExistence type="predicted"/>
<dbReference type="OrthoDB" id="430326at2759"/>
<dbReference type="Pfam" id="PF09412">
    <property type="entry name" value="XendoU"/>
    <property type="match status" value="1"/>
</dbReference>
<dbReference type="EMBL" id="UYRU01108974">
    <property type="protein sequence ID" value="VDN43740.1"/>
    <property type="molecule type" value="Genomic_DNA"/>
</dbReference>
<dbReference type="GO" id="GO:0016787">
    <property type="term" value="F:hydrolase activity"/>
    <property type="evidence" value="ECO:0007669"/>
    <property type="project" value="UniProtKB-KW"/>
</dbReference>
<evidence type="ECO:0000259" key="2">
    <source>
        <dbReference type="PROSITE" id="PS51959"/>
    </source>
</evidence>
<protein>
    <recommendedName>
        <fullName evidence="2">EndoU domain-containing protein</fullName>
    </recommendedName>
</protein>
<accession>A0A3P7NS45</accession>
<gene>
    <name evidence="3" type="ORF">DILT_LOCUS19171</name>
</gene>
<dbReference type="SUPFAM" id="SSF142877">
    <property type="entry name" value="EndoU-like"/>
    <property type="match status" value="1"/>
</dbReference>
<feature type="domain" description="EndoU" evidence="2">
    <location>
        <begin position="1"/>
        <end position="103"/>
    </location>
</feature>
<keyword evidence="4" id="KW-1185">Reference proteome</keyword>
<organism evidence="3 4">
    <name type="scientific">Dibothriocephalus latus</name>
    <name type="common">Fish tapeworm</name>
    <name type="synonym">Diphyllobothrium latum</name>
    <dbReference type="NCBI Taxonomy" id="60516"/>
    <lineage>
        <taxon>Eukaryota</taxon>
        <taxon>Metazoa</taxon>
        <taxon>Spiralia</taxon>
        <taxon>Lophotrochozoa</taxon>
        <taxon>Platyhelminthes</taxon>
        <taxon>Cestoda</taxon>
        <taxon>Eucestoda</taxon>
        <taxon>Diphyllobothriidea</taxon>
        <taxon>Diphyllobothriidae</taxon>
        <taxon>Dibothriocephalus</taxon>
    </lineage>
</organism>
<dbReference type="AlphaFoldDB" id="A0A3P7NS45"/>
<keyword evidence="1" id="KW-0378">Hydrolase</keyword>
<dbReference type="PROSITE" id="PS51959">
    <property type="entry name" value="ENDOU"/>
    <property type="match status" value="1"/>
</dbReference>